<dbReference type="EMBL" id="NILC01000030">
    <property type="protein sequence ID" value="TWL22076.1"/>
    <property type="molecule type" value="Genomic_DNA"/>
</dbReference>
<keyword evidence="6 7" id="KW-0067">ATP-binding</keyword>
<feature type="binding site" evidence="7">
    <location>
        <position position="341"/>
    </location>
    <ligand>
        <name>substrate</name>
    </ligand>
</feature>
<dbReference type="GeneID" id="92861898"/>
<sequence>MTVTKTAAYETLTESSAAALAVRLGLFPSKSTLTCREIGDGNLNLVFRVYDKEQQRGLVIKQAVPYAKVVGESWPLTLDRARIESSALIRQAEHVPHLVPKVYYSDTELAVTVLEDLSHLEIARNGLIDGKDYPHLSEDIGEFLGKTHFYSSEYALDPTVKERLVKQFTNPDLCDITESLVFTDPFFDHETNDFEEELRDEAEVLWGNEALKIEAAKLKQRFLSAEETLIHGDLHTGSIFAGEDGETKIIDPEFAFFGPIGFDIGQFIANLLLNALSREENRRAPLYRHVETVWNTFSRTFSEAWENDAVETCKHENGRLESVLRQAFEDAAGFAGCEMIRRTIGLAHVADLDTIVPFSRRISQKKLALKIGAAFIEKRSGFRTPKDMIEAFRNALKE</sequence>
<name>A0A415J238_BACLI</name>
<comment type="subunit">
    <text evidence="2 7">Homodimer.</text>
</comment>
<dbReference type="AlphaFoldDB" id="A0A415J238"/>
<dbReference type="PIRSF" id="PIRSF031134">
    <property type="entry name" value="MTRK"/>
    <property type="match status" value="1"/>
</dbReference>
<keyword evidence="7" id="KW-0028">Amino-acid biosynthesis</keyword>
<dbReference type="InterPro" id="IPR002575">
    <property type="entry name" value="Aminoglycoside_PTrfase"/>
</dbReference>
<dbReference type="InterPro" id="IPR009212">
    <property type="entry name" value="Methylthioribose_kinase"/>
</dbReference>
<evidence type="ECO:0000313" key="12">
    <source>
        <dbReference type="Proteomes" id="UP000595038"/>
    </source>
</evidence>
<dbReference type="EC" id="2.7.1.100" evidence="7"/>
<dbReference type="Gene3D" id="3.90.1200.10">
    <property type="match status" value="1"/>
</dbReference>
<dbReference type="GO" id="GO:0046522">
    <property type="term" value="F:S-methyl-5-thioribose kinase activity"/>
    <property type="evidence" value="ECO:0007669"/>
    <property type="project" value="UniProtKB-UniRule"/>
</dbReference>
<comment type="function">
    <text evidence="7">Catalyzes the phosphorylation of methylthioribose into methylthioribose-1-phosphate.</text>
</comment>
<dbReference type="SUPFAM" id="SSF56112">
    <property type="entry name" value="Protein kinase-like (PK-like)"/>
    <property type="match status" value="1"/>
</dbReference>
<feature type="binding site" evidence="7">
    <location>
        <begin position="115"/>
        <end position="117"/>
    </location>
    <ligand>
        <name>ATP</name>
        <dbReference type="ChEBI" id="CHEBI:30616"/>
    </ligand>
</feature>
<keyword evidence="5 7" id="KW-0418">Kinase</keyword>
<keyword evidence="7" id="KW-0486">Methionine biosynthesis</keyword>
<evidence type="ECO:0000313" key="11">
    <source>
        <dbReference type="Proteomes" id="UP000435910"/>
    </source>
</evidence>
<dbReference type="OMA" id="EMCEITE"/>
<evidence type="ECO:0000256" key="2">
    <source>
        <dbReference type="ARBA" id="ARBA00011738"/>
    </source>
</evidence>
<dbReference type="Proteomes" id="UP000595038">
    <property type="component" value="Chromosome"/>
</dbReference>
<reference evidence="10 11" key="1">
    <citation type="submission" date="2019-06" db="EMBL/GenBank/DDBJ databases">
        <title>Genome sequence analysis of &gt;100 Bacillus licheniformis strains suggests intrinsic resistance to this species.</title>
        <authorList>
            <person name="Wels M."/>
            <person name="Siezen R.J."/>
            <person name="Johansen E."/>
            <person name="Stuer-Lauridsen B."/>
            <person name="Bjerre K."/>
            <person name="Nielsen B.K.K."/>
        </authorList>
    </citation>
    <scope>NUCLEOTIDE SEQUENCE [LARGE SCALE GENOMIC DNA]</scope>
    <source>
        <strain evidence="10 11">BAC-16736</strain>
    </source>
</reference>
<protein>
    <recommendedName>
        <fullName evidence="7">Methylthioribose kinase</fullName>
        <shortName evidence="7">MTR kinase</shortName>
        <ecNumber evidence="7">2.7.1.100</ecNumber>
    </recommendedName>
</protein>
<comment type="similarity">
    <text evidence="1 7">Belongs to the methylthioribose kinase family.</text>
</comment>
<evidence type="ECO:0000313" key="10">
    <source>
        <dbReference type="EMBL" id="TWL22076.1"/>
    </source>
</evidence>
<dbReference type="RefSeq" id="WP_003181068.1">
    <property type="nucleotide sequence ID" value="NZ_BEXU01000022.1"/>
</dbReference>
<evidence type="ECO:0000259" key="8">
    <source>
        <dbReference type="Pfam" id="PF01636"/>
    </source>
</evidence>
<feature type="binding site" evidence="7">
    <location>
        <position position="44"/>
    </location>
    <ligand>
        <name>ATP</name>
        <dbReference type="ChEBI" id="CHEBI:30616"/>
    </ligand>
</feature>
<dbReference type="InterPro" id="IPR011009">
    <property type="entry name" value="Kinase-like_dom_sf"/>
</dbReference>
<comment type="pathway">
    <text evidence="7">Amino-acid biosynthesis; L-methionine biosynthesis via salvage pathway; S-methyl-5-thio-alpha-D-ribose 1-phosphate from S-methyl-5'-thioadenosine (hydrolase route): step 2/2.</text>
</comment>
<dbReference type="PANTHER" id="PTHR34273">
    <property type="entry name" value="METHYLTHIORIBOSE KINASE"/>
    <property type="match status" value="1"/>
</dbReference>
<evidence type="ECO:0000313" key="9">
    <source>
        <dbReference type="EMBL" id="QPR71946.1"/>
    </source>
</evidence>
<keyword evidence="4 7" id="KW-0547">Nucleotide-binding</keyword>
<feature type="domain" description="Aminoglycoside phosphotransferase" evidence="8">
    <location>
        <begin position="34"/>
        <end position="269"/>
    </location>
</feature>
<proteinExistence type="inferred from homology"/>
<dbReference type="GO" id="GO:0019509">
    <property type="term" value="P:L-methionine salvage from methylthioadenosine"/>
    <property type="evidence" value="ECO:0007669"/>
    <property type="project" value="UniProtKB-UniRule"/>
</dbReference>
<accession>A0A415J238</accession>
<dbReference type="UniPathway" id="UPA00904">
    <property type="reaction ID" value="UER00872"/>
</dbReference>
<dbReference type="HAMAP" id="MF_01683">
    <property type="entry name" value="Salvage_MtnK"/>
    <property type="match status" value="1"/>
</dbReference>
<reference evidence="9 12" key="2">
    <citation type="submission" date="2020-12" db="EMBL/GenBank/DDBJ databases">
        <title>FDA dAtabase for Regulatory Grade micrObial Sequences (FDA-ARGOS): Supporting development and validation of Infectious Disease Dx tests.</title>
        <authorList>
            <person name="Nelson B."/>
            <person name="Plummer A."/>
            <person name="Tallon L."/>
            <person name="Sadzewicz L."/>
            <person name="Zhao X."/>
            <person name="Boylan J."/>
            <person name="Ott S."/>
            <person name="Bowen H."/>
            <person name="Vavikolanu K."/>
            <person name="Mehta A."/>
            <person name="Aluvathingal J."/>
            <person name="Nadendla S."/>
            <person name="Myers T."/>
            <person name="Yan Y."/>
            <person name="Sichtig H."/>
        </authorList>
    </citation>
    <scope>NUCLEOTIDE SEQUENCE [LARGE SCALE GENOMIC DNA]</scope>
    <source>
        <strain evidence="9 12">FDAARGOS_923</strain>
    </source>
</reference>
<feature type="binding site" evidence="7">
    <location>
        <position position="61"/>
    </location>
    <ligand>
        <name>ATP</name>
        <dbReference type="ChEBI" id="CHEBI:30616"/>
    </ligand>
</feature>
<evidence type="ECO:0000256" key="7">
    <source>
        <dbReference type="HAMAP-Rule" id="MF_01683"/>
    </source>
</evidence>
<gene>
    <name evidence="7" type="primary">mtnK</name>
    <name evidence="10" type="ORF">CHCC16736_0539</name>
    <name evidence="9" type="ORF">I6G80_19295</name>
</gene>
<evidence type="ECO:0000256" key="3">
    <source>
        <dbReference type="ARBA" id="ARBA00022679"/>
    </source>
</evidence>
<organism evidence="10 11">
    <name type="scientific">Bacillus licheniformis</name>
    <dbReference type="NCBI Taxonomy" id="1402"/>
    <lineage>
        <taxon>Bacteria</taxon>
        <taxon>Bacillati</taxon>
        <taxon>Bacillota</taxon>
        <taxon>Bacilli</taxon>
        <taxon>Bacillales</taxon>
        <taxon>Bacillaceae</taxon>
        <taxon>Bacillus</taxon>
    </lineage>
</organism>
<evidence type="ECO:0000256" key="1">
    <source>
        <dbReference type="ARBA" id="ARBA00010165"/>
    </source>
</evidence>
<dbReference type="Proteomes" id="UP000435910">
    <property type="component" value="Unassembled WGS sequence"/>
</dbReference>
<dbReference type="NCBIfam" id="TIGR01767">
    <property type="entry name" value="MTRK"/>
    <property type="match status" value="1"/>
</dbReference>
<evidence type="ECO:0000256" key="4">
    <source>
        <dbReference type="ARBA" id="ARBA00022741"/>
    </source>
</evidence>
<evidence type="ECO:0000256" key="5">
    <source>
        <dbReference type="ARBA" id="ARBA00022777"/>
    </source>
</evidence>
<dbReference type="SMR" id="A0A415J238"/>
<dbReference type="EMBL" id="CP065647">
    <property type="protein sequence ID" value="QPR71946.1"/>
    <property type="molecule type" value="Genomic_DNA"/>
</dbReference>
<dbReference type="Gene3D" id="3.30.200.20">
    <property type="entry name" value="Phosphorylase Kinase, domain 1"/>
    <property type="match status" value="1"/>
</dbReference>
<keyword evidence="3 7" id="KW-0808">Transferase</keyword>
<comment type="catalytic activity">
    <reaction evidence="7">
        <text>5-(methylsulfanyl)-D-ribose + ATP = 5-(methylsulfanyl)-alpha-D-ribose 1-phosphate + ADP + H(+)</text>
        <dbReference type="Rhea" id="RHEA:22312"/>
        <dbReference type="ChEBI" id="CHEBI:15378"/>
        <dbReference type="ChEBI" id="CHEBI:30616"/>
        <dbReference type="ChEBI" id="CHEBI:58533"/>
        <dbReference type="ChEBI" id="CHEBI:78440"/>
        <dbReference type="ChEBI" id="CHEBI:456216"/>
        <dbReference type="EC" id="2.7.1.100"/>
    </reaction>
</comment>
<feature type="binding site" evidence="7">
    <location>
        <begin position="251"/>
        <end position="253"/>
    </location>
    <ligand>
        <name>ATP</name>
        <dbReference type="ChEBI" id="CHEBI:30616"/>
    </ligand>
</feature>
<dbReference type="Pfam" id="PF01636">
    <property type="entry name" value="APH"/>
    <property type="match status" value="1"/>
</dbReference>
<feature type="binding site" evidence="7">
    <location>
        <position position="233"/>
    </location>
    <ligand>
        <name>substrate</name>
    </ligand>
</feature>
<dbReference type="PANTHER" id="PTHR34273:SF2">
    <property type="entry name" value="METHYLTHIORIBOSE KINASE"/>
    <property type="match status" value="1"/>
</dbReference>
<evidence type="ECO:0000256" key="6">
    <source>
        <dbReference type="ARBA" id="ARBA00022840"/>
    </source>
</evidence>
<dbReference type="GO" id="GO:0005524">
    <property type="term" value="F:ATP binding"/>
    <property type="evidence" value="ECO:0007669"/>
    <property type="project" value="UniProtKB-UniRule"/>
</dbReference>